<feature type="region of interest" description="Disordered" evidence="1">
    <location>
        <begin position="306"/>
        <end position="325"/>
    </location>
</feature>
<protein>
    <submittedName>
        <fullName evidence="2">Uncharacterized protein</fullName>
    </submittedName>
</protein>
<dbReference type="EMBL" id="KK102833">
    <property type="protein sequence ID" value="KIY96809.1"/>
    <property type="molecule type" value="Genomic_DNA"/>
</dbReference>
<dbReference type="KEGG" id="mng:MNEG_11153"/>
<accession>A0A0D2LZI9</accession>
<keyword evidence="3" id="KW-1185">Reference proteome</keyword>
<dbReference type="AlphaFoldDB" id="A0A0D2LZI9"/>
<organism evidence="2 3">
    <name type="scientific">Monoraphidium neglectum</name>
    <dbReference type="NCBI Taxonomy" id="145388"/>
    <lineage>
        <taxon>Eukaryota</taxon>
        <taxon>Viridiplantae</taxon>
        <taxon>Chlorophyta</taxon>
        <taxon>core chlorophytes</taxon>
        <taxon>Chlorophyceae</taxon>
        <taxon>CS clade</taxon>
        <taxon>Sphaeropleales</taxon>
        <taxon>Selenastraceae</taxon>
        <taxon>Monoraphidium</taxon>
    </lineage>
</organism>
<dbReference type="Proteomes" id="UP000054498">
    <property type="component" value="Unassembled WGS sequence"/>
</dbReference>
<feature type="compositionally biased region" description="Low complexity" evidence="1">
    <location>
        <begin position="214"/>
        <end position="225"/>
    </location>
</feature>
<dbReference type="RefSeq" id="XP_013895829.1">
    <property type="nucleotide sequence ID" value="XM_014040375.1"/>
</dbReference>
<name>A0A0D2LZI9_9CHLO</name>
<evidence type="ECO:0000313" key="2">
    <source>
        <dbReference type="EMBL" id="KIY96809.1"/>
    </source>
</evidence>
<dbReference type="Gene3D" id="3.40.50.150">
    <property type="entry name" value="Vaccinia Virus protein VP39"/>
    <property type="match status" value="1"/>
</dbReference>
<feature type="compositionally biased region" description="Low complexity" evidence="1">
    <location>
        <begin position="249"/>
        <end position="289"/>
    </location>
</feature>
<dbReference type="InterPro" id="IPR029063">
    <property type="entry name" value="SAM-dependent_MTases_sf"/>
</dbReference>
<dbReference type="OrthoDB" id="542536at2759"/>
<dbReference type="SUPFAM" id="SSF53335">
    <property type="entry name" value="S-adenosyl-L-methionine-dependent methyltransferases"/>
    <property type="match status" value="1"/>
</dbReference>
<gene>
    <name evidence="2" type="ORF">MNEG_11153</name>
</gene>
<evidence type="ECO:0000256" key="1">
    <source>
        <dbReference type="SAM" id="MobiDB-lite"/>
    </source>
</evidence>
<evidence type="ECO:0000313" key="3">
    <source>
        <dbReference type="Proteomes" id="UP000054498"/>
    </source>
</evidence>
<reference evidence="2 3" key="1">
    <citation type="journal article" date="2013" name="BMC Genomics">
        <title>Reconstruction of the lipid metabolism for the microalga Monoraphidium neglectum from its genome sequence reveals characteristics suitable for biofuel production.</title>
        <authorList>
            <person name="Bogen C."/>
            <person name="Al-Dilaimi A."/>
            <person name="Albersmeier A."/>
            <person name="Wichmann J."/>
            <person name="Grundmann M."/>
            <person name="Rupp O."/>
            <person name="Lauersen K.J."/>
            <person name="Blifernez-Klassen O."/>
            <person name="Kalinowski J."/>
            <person name="Goesmann A."/>
            <person name="Mussgnug J.H."/>
            <person name="Kruse O."/>
        </authorList>
    </citation>
    <scope>NUCLEOTIDE SEQUENCE [LARGE SCALE GENOMIC DNA]</scope>
    <source>
        <strain evidence="2 3">SAG 48.87</strain>
    </source>
</reference>
<feature type="region of interest" description="Disordered" evidence="1">
    <location>
        <begin position="211"/>
        <end position="299"/>
    </location>
</feature>
<dbReference type="GeneID" id="25728387"/>
<proteinExistence type="predicted"/>
<sequence>MQRAENKVGGGEGVEGCYGTLTRAGVQQIMESMADVCGLSSSSVLVDIGAGIGRPLLHAMHHPGVGASWGVEIDPVKCSKGRAYVQLVVRDMAGAGLPAGGGGAAAAAPSMVCVAVERLSTLEPATHAYACWEGMPRTAKVAFGALFLASPSLQSVAVVQRAFRRPPQAAMQELGFGELDLLKTFPVHLAGSQRQLNAYIFVKPRQAAAGGLEQQQQQQQQQQQEQQRHQQHQHQQQQQGKRPRGTGNAPTALGAAAVAQPAPRARGRASRAASAAAPPAGGAPSDSSSITPLPLQQWMLSNGLQEEEVMADATSGRVRRKRRLS</sequence>